<dbReference type="AlphaFoldDB" id="A0A0Q0VSG3"/>
<protein>
    <recommendedName>
        <fullName evidence="4">Metal-dependent hydrolase</fullName>
    </recommendedName>
</protein>
<dbReference type="Proteomes" id="UP000050301">
    <property type="component" value="Unassembled WGS sequence"/>
</dbReference>
<dbReference type="InterPro" id="IPR009705">
    <property type="entry name" value="DUF1286"/>
</dbReference>
<evidence type="ECO:0000313" key="3">
    <source>
        <dbReference type="Proteomes" id="UP000050301"/>
    </source>
</evidence>
<keyword evidence="1" id="KW-0472">Membrane</keyword>
<keyword evidence="1" id="KW-1133">Transmembrane helix</keyword>
<evidence type="ECO:0008006" key="4">
    <source>
        <dbReference type="Google" id="ProtNLM"/>
    </source>
</evidence>
<evidence type="ECO:0000313" key="2">
    <source>
        <dbReference type="EMBL" id="KQB36805.1"/>
    </source>
</evidence>
<reference evidence="2 3" key="1">
    <citation type="submission" date="2015-09" db="EMBL/GenBank/DDBJ databases">
        <title>Heavy metals and arsenic resistance mechanisms in polyextremophilic archaea of the family Ferroplasmaceae.</title>
        <authorList>
            <person name="Bulaev A.G."/>
            <person name="Kanygina A.V."/>
        </authorList>
    </citation>
    <scope>NUCLEOTIDE SEQUENCE [LARGE SCALE GENOMIC DNA]</scope>
    <source>
        <strain evidence="2 3">BH2</strain>
    </source>
</reference>
<name>A0A0Q0VSG3_9ARCH</name>
<keyword evidence="1" id="KW-0812">Transmembrane</keyword>
<feature type="transmembrane region" description="Helical" evidence="1">
    <location>
        <begin position="94"/>
        <end position="121"/>
    </location>
</feature>
<keyword evidence="3" id="KW-1185">Reference proteome</keyword>
<dbReference type="GeneID" id="84221257"/>
<feature type="transmembrane region" description="Helical" evidence="1">
    <location>
        <begin position="141"/>
        <end position="168"/>
    </location>
</feature>
<proteinExistence type="predicted"/>
<gene>
    <name evidence="2" type="ORF">AOG55_03040</name>
</gene>
<dbReference type="EMBL" id="LKBH01000003">
    <property type="protein sequence ID" value="KQB36805.1"/>
    <property type="molecule type" value="Genomic_DNA"/>
</dbReference>
<feature type="transmembrane region" description="Helical" evidence="1">
    <location>
        <begin position="20"/>
        <end position="42"/>
    </location>
</feature>
<dbReference type="InParanoid" id="A0A0Q0VSG3"/>
<sequence length="179" mass="20367">MKLMVHYIFSTGILSLINSYFTGFFRGFSIAVIMSFLGNTVIDHFGHKRKITKYGLIPVRSPSTHSFENSIIIGLSISFFIILIMYIFNNLAPITITVISGILVGPSHLFLDAFTQGGIYIKSKKHWRRFAIAHLRYNNKIINATTAFFGIFLIIISFSGFGIIFLYIKDVFNYLSLIF</sequence>
<organism evidence="2 3">
    <name type="scientific">Acidiplasma cupricumulans</name>
    <dbReference type="NCBI Taxonomy" id="312540"/>
    <lineage>
        <taxon>Archaea</taxon>
        <taxon>Methanobacteriati</taxon>
        <taxon>Thermoplasmatota</taxon>
        <taxon>Thermoplasmata</taxon>
        <taxon>Thermoplasmatales</taxon>
        <taxon>Ferroplasmaceae</taxon>
        <taxon>Acidiplasma</taxon>
    </lineage>
</organism>
<dbReference type="RefSeq" id="WP_052656869.1">
    <property type="nucleotide sequence ID" value="NZ_LKBH01000003.1"/>
</dbReference>
<feature type="transmembrane region" description="Helical" evidence="1">
    <location>
        <begin position="70"/>
        <end position="88"/>
    </location>
</feature>
<dbReference type="Pfam" id="PF06939">
    <property type="entry name" value="DUF1286"/>
    <property type="match status" value="1"/>
</dbReference>
<evidence type="ECO:0000256" key="1">
    <source>
        <dbReference type="SAM" id="Phobius"/>
    </source>
</evidence>
<accession>A0A0Q0VSG3</accession>
<comment type="caution">
    <text evidence="2">The sequence shown here is derived from an EMBL/GenBank/DDBJ whole genome shotgun (WGS) entry which is preliminary data.</text>
</comment>